<dbReference type="EMBL" id="AZCV01000011">
    <property type="protein sequence ID" value="KRK36688.1"/>
    <property type="molecule type" value="Genomic_DNA"/>
</dbReference>
<evidence type="ECO:0000313" key="2">
    <source>
        <dbReference type="Proteomes" id="UP000050909"/>
    </source>
</evidence>
<dbReference type="AlphaFoldDB" id="A0A0R1GS20"/>
<dbReference type="RefSeq" id="WP_056945776.1">
    <property type="nucleotide sequence ID" value="NZ_AZCV01000011.1"/>
</dbReference>
<protein>
    <submittedName>
        <fullName evidence="1">Uncharacterized protein</fullName>
    </submittedName>
</protein>
<dbReference type="PATRIC" id="fig|1423722.3.peg.629"/>
<evidence type="ECO:0000313" key="1">
    <source>
        <dbReference type="EMBL" id="KRK36688.1"/>
    </source>
</evidence>
<reference evidence="1 2" key="1">
    <citation type="journal article" date="2015" name="Genome Announc.">
        <title>Expanding the biotechnology potential of lactobacilli through comparative genomics of 213 strains and associated genera.</title>
        <authorList>
            <person name="Sun Z."/>
            <person name="Harris H.M."/>
            <person name="McCann A."/>
            <person name="Guo C."/>
            <person name="Argimon S."/>
            <person name="Zhang W."/>
            <person name="Yang X."/>
            <person name="Jeffery I.B."/>
            <person name="Cooney J.C."/>
            <person name="Kagawa T.F."/>
            <person name="Liu W."/>
            <person name="Song Y."/>
            <person name="Salvetti E."/>
            <person name="Wrobel A."/>
            <person name="Rasinkangas P."/>
            <person name="Parkhill J."/>
            <person name="Rea M.C."/>
            <person name="O'Sullivan O."/>
            <person name="Ritari J."/>
            <person name="Douillard F.P."/>
            <person name="Paul Ross R."/>
            <person name="Yang R."/>
            <person name="Briner A.E."/>
            <person name="Felis G.E."/>
            <person name="de Vos W.M."/>
            <person name="Barrangou R."/>
            <person name="Klaenhammer T.R."/>
            <person name="Caufield P.W."/>
            <person name="Cui Y."/>
            <person name="Zhang H."/>
            <person name="O'Toole P.W."/>
        </authorList>
    </citation>
    <scope>NUCLEOTIDE SEQUENCE [LARGE SCALE GENOMIC DNA]</scope>
    <source>
        <strain evidence="1 2">DSM 20534</strain>
    </source>
</reference>
<gene>
    <name evidence="1" type="ORF">FC62_GL000618</name>
</gene>
<sequence length="279" mass="32973">MFETAFKKTTKYVFTTISSTIKKRKEELNLNRSDILSDESLVSNIINNKRTTKYPNLMSDFNAQDIRENLKFNNLDEMLWGQIKWNVLLKKAINEIYSYKGTDLTMINLHELLFQVLTANVHFAQMRAGLSYDIYPVKVERKKSRTINTVKIEALDELSQRIQFLNAESFQEILVRRFEEEFFGKEFRKFYVRFPKLMQTIFTDILTPLKPTPTDTGMLAYYLTINAYEAFEAESRAWYQDDNRMRNEYARVSTELDTAIGAMQKVHRYEMSLFPQKNG</sequence>
<keyword evidence="2" id="KW-1185">Reference proteome</keyword>
<name>A0A0R1GS20_9LACO</name>
<proteinExistence type="predicted"/>
<dbReference type="Proteomes" id="UP000050909">
    <property type="component" value="Unassembled WGS sequence"/>
</dbReference>
<comment type="caution">
    <text evidence="1">The sequence shown here is derived from an EMBL/GenBank/DDBJ whole genome shotgun (WGS) entry which is preliminary data.</text>
</comment>
<organism evidence="1 2">
    <name type="scientific">Amylolactobacillus amylotrophicus DSM 20534</name>
    <dbReference type="NCBI Taxonomy" id="1423722"/>
    <lineage>
        <taxon>Bacteria</taxon>
        <taxon>Bacillati</taxon>
        <taxon>Bacillota</taxon>
        <taxon>Bacilli</taxon>
        <taxon>Lactobacillales</taxon>
        <taxon>Lactobacillaceae</taxon>
        <taxon>Amylolactobacillus</taxon>
    </lineage>
</organism>
<accession>A0A0R1GS20</accession>